<dbReference type="STRING" id="1379270.GEMMAAP_17155"/>
<dbReference type="InterPro" id="IPR034660">
    <property type="entry name" value="DinB/YfiT-like"/>
</dbReference>
<keyword evidence="3" id="KW-1185">Reference proteome</keyword>
<sequence length="175" mass="19687">MQFSLPDTLDILERTPHALHGMLAGLSHRWTDPNEGPETFSAFDNVGHLVHGERADWIPRARIILAQGPEQRFAPYDRFAQVHESAGKTLAQLLDEFSMLRVANLAELRSWDLSASQLALTGEHPAFGRVTLQQLLATWAVHDLGHTAQIARVLAKQYRVEVGPWRAYLPILDRP</sequence>
<reference evidence="2 3" key="1">
    <citation type="journal article" date="2014" name="Proc. Natl. Acad. Sci. U.S.A.">
        <title>Functional type 2 photosynthetic reaction centers found in the rare bacterial phylum Gemmatimonadetes.</title>
        <authorList>
            <person name="Zeng Y."/>
            <person name="Feng F."/>
            <person name="Medova H."/>
            <person name="Dean J."/>
            <person name="Koblizek M."/>
        </authorList>
    </citation>
    <scope>NUCLEOTIDE SEQUENCE [LARGE SCALE GENOMIC DNA]</scope>
    <source>
        <strain evidence="2 3">AP64</strain>
    </source>
</reference>
<evidence type="ECO:0000259" key="1">
    <source>
        <dbReference type="Pfam" id="PF12867"/>
    </source>
</evidence>
<dbReference type="InterPro" id="IPR024775">
    <property type="entry name" value="DinB-like"/>
</dbReference>
<dbReference type="AlphaFoldDB" id="A0A143BLX6"/>
<evidence type="ECO:0000313" key="2">
    <source>
        <dbReference type="EMBL" id="AMW06047.1"/>
    </source>
</evidence>
<accession>A0A143BLX6</accession>
<dbReference type="eggNOG" id="ENOG5031R2Z">
    <property type="taxonomic scope" value="Bacteria"/>
</dbReference>
<dbReference type="KEGG" id="gph:GEMMAAP_17155"/>
<dbReference type="OrthoDB" id="1434917at2"/>
<dbReference type="Gene3D" id="1.20.120.450">
    <property type="entry name" value="dinb family like domain"/>
    <property type="match status" value="1"/>
</dbReference>
<protein>
    <recommendedName>
        <fullName evidence="1">DinB-like domain-containing protein</fullName>
    </recommendedName>
</protein>
<dbReference type="SUPFAM" id="SSF109854">
    <property type="entry name" value="DinB/YfiT-like putative metalloenzymes"/>
    <property type="match status" value="1"/>
</dbReference>
<proteinExistence type="predicted"/>
<dbReference type="Proteomes" id="UP000076404">
    <property type="component" value="Chromosome"/>
</dbReference>
<dbReference type="Pfam" id="PF12867">
    <property type="entry name" value="DinB_2"/>
    <property type="match status" value="1"/>
</dbReference>
<gene>
    <name evidence="2" type="ORF">GEMMAAP_17155</name>
</gene>
<name>A0A143BLX6_9BACT</name>
<evidence type="ECO:0000313" key="3">
    <source>
        <dbReference type="Proteomes" id="UP000076404"/>
    </source>
</evidence>
<reference evidence="2 3" key="2">
    <citation type="journal article" date="2016" name="Environ. Microbiol. Rep.">
        <title>Metagenomic evidence for the presence of phototrophic Gemmatimonadetes bacteria in diverse environments.</title>
        <authorList>
            <person name="Zeng Y."/>
            <person name="Baumbach J."/>
            <person name="Barbosa E.G."/>
            <person name="Azevedo V."/>
            <person name="Zhang C."/>
            <person name="Koblizek M."/>
        </authorList>
    </citation>
    <scope>NUCLEOTIDE SEQUENCE [LARGE SCALE GENOMIC DNA]</scope>
    <source>
        <strain evidence="2 3">AP64</strain>
    </source>
</reference>
<organism evidence="2 3">
    <name type="scientific">Gemmatimonas phototrophica</name>
    <dbReference type="NCBI Taxonomy" id="1379270"/>
    <lineage>
        <taxon>Bacteria</taxon>
        <taxon>Pseudomonadati</taxon>
        <taxon>Gemmatimonadota</taxon>
        <taxon>Gemmatimonadia</taxon>
        <taxon>Gemmatimonadales</taxon>
        <taxon>Gemmatimonadaceae</taxon>
        <taxon>Gemmatimonas</taxon>
    </lineage>
</organism>
<dbReference type="EMBL" id="CP011454">
    <property type="protein sequence ID" value="AMW06047.1"/>
    <property type="molecule type" value="Genomic_DNA"/>
</dbReference>
<feature type="domain" description="DinB-like" evidence="1">
    <location>
        <begin position="12"/>
        <end position="150"/>
    </location>
</feature>